<keyword evidence="2" id="KW-0413">Isomerase</keyword>
<evidence type="ECO:0000313" key="2">
    <source>
        <dbReference type="EMBL" id="MEV5510142.1"/>
    </source>
</evidence>
<keyword evidence="3" id="KW-1185">Reference proteome</keyword>
<proteinExistence type="predicted"/>
<gene>
    <name evidence="2" type="ORF">AB0L16_27565</name>
</gene>
<dbReference type="SUPFAM" id="SSF109854">
    <property type="entry name" value="DinB/YfiT-like putative metalloenzymes"/>
    <property type="match status" value="1"/>
</dbReference>
<comment type="caution">
    <text evidence="2">The sequence shown here is derived from an EMBL/GenBank/DDBJ whole genome shotgun (WGS) entry which is preliminary data.</text>
</comment>
<organism evidence="2 3">
    <name type="scientific">Streptomyces orinoci</name>
    <name type="common">Streptoverticillium orinoci</name>
    <dbReference type="NCBI Taxonomy" id="67339"/>
    <lineage>
        <taxon>Bacteria</taxon>
        <taxon>Bacillati</taxon>
        <taxon>Actinomycetota</taxon>
        <taxon>Actinomycetes</taxon>
        <taxon>Kitasatosporales</taxon>
        <taxon>Streptomycetaceae</taxon>
        <taxon>Streptomyces</taxon>
    </lineage>
</organism>
<dbReference type="RefSeq" id="WP_109278395.1">
    <property type="nucleotide sequence ID" value="NZ_JBFAUK010000028.1"/>
</dbReference>
<name>A0ABV3K4R0_STRON</name>
<evidence type="ECO:0000259" key="1">
    <source>
        <dbReference type="Pfam" id="PF11716"/>
    </source>
</evidence>
<dbReference type="Gene3D" id="1.20.120.450">
    <property type="entry name" value="dinb family like domain"/>
    <property type="match status" value="1"/>
</dbReference>
<dbReference type="InterPro" id="IPR024344">
    <property type="entry name" value="MDMPI_metal-binding"/>
</dbReference>
<dbReference type="EMBL" id="JBFAUK010000028">
    <property type="protein sequence ID" value="MEV5510142.1"/>
    <property type="molecule type" value="Genomic_DNA"/>
</dbReference>
<dbReference type="Pfam" id="PF11716">
    <property type="entry name" value="MDMPI_N"/>
    <property type="match status" value="1"/>
</dbReference>
<sequence>MTGAQEDFLAAARSAARLLSGPELTAAWGRPSALPEFGVAALAGHLAYQVLCVRAALAEPAPVQPCVPLLEHYRRVAWIGAAPDEDINVRIRQGGAETASRGQAALVRQVEALLGELPGILTAEDGERPVRLPFWGPWSLTLDDLLTTRVMELAVHSDDLAVSIGAAAPDLPPGTMERVIGLLARLAARRHGPVNVLRALSRAERAPRTIAAF</sequence>
<feature type="domain" description="Mycothiol-dependent maleylpyruvate isomerase metal-binding" evidence="1">
    <location>
        <begin position="9"/>
        <end position="161"/>
    </location>
</feature>
<accession>A0ABV3K4R0</accession>
<reference evidence="2 3" key="1">
    <citation type="submission" date="2024-06" db="EMBL/GenBank/DDBJ databases">
        <title>The Natural Products Discovery Center: Release of the First 8490 Sequenced Strains for Exploring Actinobacteria Biosynthetic Diversity.</title>
        <authorList>
            <person name="Kalkreuter E."/>
            <person name="Kautsar S.A."/>
            <person name="Yang D."/>
            <person name="Bader C.D."/>
            <person name="Teijaro C.N."/>
            <person name="Fluegel L."/>
            <person name="Davis C.M."/>
            <person name="Simpson J.R."/>
            <person name="Lauterbach L."/>
            <person name="Steele A.D."/>
            <person name="Gui C."/>
            <person name="Meng S."/>
            <person name="Li G."/>
            <person name="Viehrig K."/>
            <person name="Ye F."/>
            <person name="Su P."/>
            <person name="Kiefer A.F."/>
            <person name="Nichols A."/>
            <person name="Cepeda A.J."/>
            <person name="Yan W."/>
            <person name="Fan B."/>
            <person name="Jiang Y."/>
            <person name="Adhikari A."/>
            <person name="Zheng C.-J."/>
            <person name="Schuster L."/>
            <person name="Cowan T.M."/>
            <person name="Smanski M.J."/>
            <person name="Chevrette M.G."/>
            <person name="De Carvalho L.P.S."/>
            <person name="Shen B."/>
        </authorList>
    </citation>
    <scope>NUCLEOTIDE SEQUENCE [LARGE SCALE GENOMIC DNA]</scope>
    <source>
        <strain evidence="2 3">NPDC052347</strain>
    </source>
</reference>
<dbReference type="Proteomes" id="UP001552594">
    <property type="component" value="Unassembled WGS sequence"/>
</dbReference>
<evidence type="ECO:0000313" key="3">
    <source>
        <dbReference type="Proteomes" id="UP001552594"/>
    </source>
</evidence>
<dbReference type="InterPro" id="IPR034660">
    <property type="entry name" value="DinB/YfiT-like"/>
</dbReference>
<protein>
    <submittedName>
        <fullName evidence="2">Maleylpyruvate isomerase N-terminal domain-containing protein</fullName>
    </submittedName>
</protein>
<dbReference type="GO" id="GO:0016853">
    <property type="term" value="F:isomerase activity"/>
    <property type="evidence" value="ECO:0007669"/>
    <property type="project" value="UniProtKB-KW"/>
</dbReference>